<dbReference type="PROSITE" id="PS51352">
    <property type="entry name" value="THIOREDOXIN_2"/>
    <property type="match status" value="1"/>
</dbReference>
<evidence type="ECO:0000256" key="1">
    <source>
        <dbReference type="ARBA" id="ARBA00004196"/>
    </source>
</evidence>
<dbReference type="PANTHER" id="PTHR42852:SF6">
    <property type="entry name" value="THIOL:DISULFIDE INTERCHANGE PROTEIN DSBE"/>
    <property type="match status" value="1"/>
</dbReference>
<dbReference type="InterPro" id="IPR000866">
    <property type="entry name" value="AhpC/TSA"/>
</dbReference>
<dbReference type="PANTHER" id="PTHR42852">
    <property type="entry name" value="THIOL:DISULFIDE INTERCHANGE PROTEIN DSBE"/>
    <property type="match status" value="1"/>
</dbReference>
<evidence type="ECO:0000313" key="9">
    <source>
        <dbReference type="Proteomes" id="UP001597058"/>
    </source>
</evidence>
<keyword evidence="2" id="KW-0201">Cytochrome c-type biogenesis</keyword>
<dbReference type="PROSITE" id="PS51257">
    <property type="entry name" value="PROKAR_LIPOPROTEIN"/>
    <property type="match status" value="1"/>
</dbReference>
<dbReference type="EMBL" id="JBHTMM010000093">
    <property type="protein sequence ID" value="MFD1311868.1"/>
    <property type="molecule type" value="Genomic_DNA"/>
</dbReference>
<sequence length="185" mass="20430">MEYPRRSMVLALVLLALTACAPQRQSGGSPASMLDSIPVADRRFAPDLSGATLDGSPVHLADYRGKVVVLNVWASWCGPCRAESPELSRAQEHLKAEGIQVLGVSTDADRSKGRAFQREHHLAYPSLHDPSHRQLSRLPKGYLYQALPFTLFIDRRGRIAATYVSTLTEADVRRVTAPLLRESVR</sequence>
<dbReference type="Gene3D" id="3.40.30.10">
    <property type="entry name" value="Glutaredoxin"/>
    <property type="match status" value="1"/>
</dbReference>
<dbReference type="PROSITE" id="PS00194">
    <property type="entry name" value="THIOREDOXIN_1"/>
    <property type="match status" value="1"/>
</dbReference>
<keyword evidence="6" id="KW-0732">Signal</keyword>
<dbReference type="InterPro" id="IPR013766">
    <property type="entry name" value="Thioredoxin_domain"/>
</dbReference>
<dbReference type="CDD" id="cd02966">
    <property type="entry name" value="TlpA_like_family"/>
    <property type="match status" value="1"/>
</dbReference>
<gene>
    <name evidence="8" type="ORF">ACFQ5X_39470</name>
</gene>
<feature type="domain" description="Thioredoxin" evidence="7">
    <location>
        <begin position="39"/>
        <end position="181"/>
    </location>
</feature>
<dbReference type="Proteomes" id="UP001597058">
    <property type="component" value="Unassembled WGS sequence"/>
</dbReference>
<name>A0ABW3XRW6_9ACTN</name>
<evidence type="ECO:0000313" key="8">
    <source>
        <dbReference type="EMBL" id="MFD1311868.1"/>
    </source>
</evidence>
<proteinExistence type="predicted"/>
<dbReference type="InterPro" id="IPR036249">
    <property type="entry name" value="Thioredoxin-like_sf"/>
</dbReference>
<dbReference type="InterPro" id="IPR050553">
    <property type="entry name" value="Thioredoxin_ResA/DsbE_sf"/>
</dbReference>
<comment type="caution">
    <text evidence="8">The sequence shown here is derived from an EMBL/GenBank/DDBJ whole genome shotgun (WGS) entry which is preliminary data.</text>
</comment>
<evidence type="ECO:0000256" key="3">
    <source>
        <dbReference type="ARBA" id="ARBA00022968"/>
    </source>
</evidence>
<protein>
    <submittedName>
        <fullName evidence="8">TlpA family protein disulfide reductase</fullName>
    </submittedName>
</protein>
<accession>A0ABW3XRW6</accession>
<evidence type="ECO:0000259" key="7">
    <source>
        <dbReference type="PROSITE" id="PS51352"/>
    </source>
</evidence>
<evidence type="ECO:0000256" key="6">
    <source>
        <dbReference type="SAM" id="SignalP"/>
    </source>
</evidence>
<dbReference type="InterPro" id="IPR017937">
    <property type="entry name" value="Thioredoxin_CS"/>
</dbReference>
<comment type="subcellular location">
    <subcellularLocation>
        <location evidence="1">Cell envelope</location>
    </subcellularLocation>
</comment>
<keyword evidence="5" id="KW-0676">Redox-active center</keyword>
<dbReference type="RefSeq" id="WP_329527098.1">
    <property type="nucleotide sequence ID" value="NZ_JBHTMM010000093.1"/>
</dbReference>
<keyword evidence="9" id="KW-1185">Reference proteome</keyword>
<evidence type="ECO:0000256" key="4">
    <source>
        <dbReference type="ARBA" id="ARBA00023157"/>
    </source>
</evidence>
<evidence type="ECO:0000256" key="5">
    <source>
        <dbReference type="ARBA" id="ARBA00023284"/>
    </source>
</evidence>
<organism evidence="8 9">
    <name type="scientific">Streptomyces kaempferi</name>
    <dbReference type="NCBI Taxonomy" id="333725"/>
    <lineage>
        <taxon>Bacteria</taxon>
        <taxon>Bacillati</taxon>
        <taxon>Actinomycetota</taxon>
        <taxon>Actinomycetes</taxon>
        <taxon>Kitasatosporales</taxon>
        <taxon>Streptomycetaceae</taxon>
        <taxon>Streptomyces</taxon>
    </lineage>
</organism>
<dbReference type="Pfam" id="PF00578">
    <property type="entry name" value="AhpC-TSA"/>
    <property type="match status" value="1"/>
</dbReference>
<keyword evidence="4" id="KW-1015">Disulfide bond</keyword>
<dbReference type="SUPFAM" id="SSF52833">
    <property type="entry name" value="Thioredoxin-like"/>
    <property type="match status" value="1"/>
</dbReference>
<evidence type="ECO:0000256" key="2">
    <source>
        <dbReference type="ARBA" id="ARBA00022748"/>
    </source>
</evidence>
<feature type="signal peptide" evidence="6">
    <location>
        <begin position="1"/>
        <end position="21"/>
    </location>
</feature>
<reference evidence="9" key="1">
    <citation type="journal article" date="2019" name="Int. J. Syst. Evol. Microbiol.">
        <title>The Global Catalogue of Microorganisms (GCM) 10K type strain sequencing project: providing services to taxonomists for standard genome sequencing and annotation.</title>
        <authorList>
            <consortium name="The Broad Institute Genomics Platform"/>
            <consortium name="The Broad Institute Genome Sequencing Center for Infectious Disease"/>
            <person name="Wu L."/>
            <person name="Ma J."/>
        </authorList>
    </citation>
    <scope>NUCLEOTIDE SEQUENCE [LARGE SCALE GENOMIC DNA]</scope>
    <source>
        <strain evidence="9">CGMCC 4.7020</strain>
    </source>
</reference>
<keyword evidence="3" id="KW-0735">Signal-anchor</keyword>
<keyword evidence="3" id="KW-0812">Transmembrane</keyword>
<feature type="chain" id="PRO_5045221918" evidence="6">
    <location>
        <begin position="22"/>
        <end position="185"/>
    </location>
</feature>